<feature type="domain" description="FAD-binding" evidence="4">
    <location>
        <begin position="38"/>
        <end position="381"/>
    </location>
</feature>
<evidence type="ECO:0000256" key="1">
    <source>
        <dbReference type="ARBA" id="ARBA00001974"/>
    </source>
</evidence>
<keyword evidence="3" id="KW-0274">FAD</keyword>
<keyword evidence="2" id="KW-0285">Flavoprotein</keyword>
<dbReference type="RefSeq" id="WP_231485520.1">
    <property type="nucleotide sequence ID" value="NZ_BAAAZO010000014.1"/>
</dbReference>
<dbReference type="Gene3D" id="3.30.9.10">
    <property type="entry name" value="D-Amino Acid Oxidase, subunit A, domain 2"/>
    <property type="match status" value="1"/>
</dbReference>
<dbReference type="PANTHER" id="PTHR43004">
    <property type="entry name" value="TRK SYSTEM POTASSIUM UPTAKE PROTEIN"/>
    <property type="match status" value="1"/>
</dbReference>
<gene>
    <name evidence="5" type="ORF">GCM10022223_69660</name>
</gene>
<comment type="cofactor">
    <cofactor evidence="1">
        <name>FAD</name>
        <dbReference type="ChEBI" id="CHEBI:57692"/>
    </cofactor>
</comment>
<keyword evidence="6" id="KW-1185">Reference proteome</keyword>
<evidence type="ECO:0000256" key="2">
    <source>
        <dbReference type="ARBA" id="ARBA00022630"/>
    </source>
</evidence>
<dbReference type="PRINTS" id="PR00420">
    <property type="entry name" value="RNGMNOXGNASE"/>
</dbReference>
<comment type="caution">
    <text evidence="5">The sequence shown here is derived from an EMBL/GenBank/DDBJ whole genome shotgun (WGS) entry which is preliminary data.</text>
</comment>
<dbReference type="PANTHER" id="PTHR43004:SF19">
    <property type="entry name" value="BINDING MONOOXYGENASE, PUTATIVE (JCVI)-RELATED"/>
    <property type="match status" value="1"/>
</dbReference>
<proteinExistence type="predicted"/>
<dbReference type="Pfam" id="PF21274">
    <property type="entry name" value="Rng_hyd_C"/>
    <property type="match status" value="1"/>
</dbReference>
<reference evidence="6" key="1">
    <citation type="journal article" date="2019" name="Int. J. Syst. Evol. Microbiol.">
        <title>The Global Catalogue of Microorganisms (GCM) 10K type strain sequencing project: providing services to taxonomists for standard genome sequencing and annotation.</title>
        <authorList>
            <consortium name="The Broad Institute Genomics Platform"/>
            <consortium name="The Broad Institute Genome Sequencing Center for Infectious Disease"/>
            <person name="Wu L."/>
            <person name="Ma J."/>
        </authorList>
    </citation>
    <scope>NUCLEOTIDE SEQUENCE [LARGE SCALE GENOMIC DNA]</scope>
    <source>
        <strain evidence="6">JCM 16902</strain>
    </source>
</reference>
<sequence>MITNEELRDEAYRPDLSLTGGRDVHTVVFPRDALPDAVDVLVVGAGPVGLSAAIELAGRGVSVAVVDKATEATLVRAGAMGHTPRVVEHFRRWGLLQRIRDEWTFPPEWNRGIRLITSLVGHDLGPTGPAVPKRRASPEEALRRPQSALQKVFIERLGELRVPVSGGWELRALEEDADGVEARVISDGEARLVRARYVIGADGNRSTVRTLAGIERDGERAREQRFRLIVRTPDISDRVGPAPSGVNIVFNEKSSGFLAAVSHREWRVYAGPFPLDHRPTERELLDTARASFGFDLDLELVSATPYYDSTRIARTFRQGRVLLVGDAAHVRTPGGNLGEGFGDVVNLGWKLAAVLRDQAPTELLDSYDEERRRHNWRVADHALERSRRARATLAELRDEGIPADQDTSGWALERREKIRARLAAESVVAPGVTFDERYDQSRAIWYESSPVRDETPWEPEIYEDDPRPGHRAPNGLVDTYGGTLHDRIGSGFALLSIGEDRSLETSFTEAAARRGILLAVVHVKDVPAGSPYRDALYFLVRPDQHVAWRGDALPTGGAEAVLTRVLGGNLR</sequence>
<dbReference type="InterPro" id="IPR050641">
    <property type="entry name" value="RIFMO-like"/>
</dbReference>
<dbReference type="Proteomes" id="UP001501074">
    <property type="component" value="Unassembled WGS sequence"/>
</dbReference>
<evidence type="ECO:0000313" key="6">
    <source>
        <dbReference type="Proteomes" id="UP001501074"/>
    </source>
</evidence>
<accession>A0ABP7ATW3</accession>
<dbReference type="Pfam" id="PF01494">
    <property type="entry name" value="FAD_binding_3"/>
    <property type="match status" value="1"/>
</dbReference>
<dbReference type="Gene3D" id="3.50.50.60">
    <property type="entry name" value="FAD/NAD(P)-binding domain"/>
    <property type="match status" value="1"/>
</dbReference>
<organism evidence="5 6">
    <name type="scientific">Kineosporia mesophila</name>
    <dbReference type="NCBI Taxonomy" id="566012"/>
    <lineage>
        <taxon>Bacteria</taxon>
        <taxon>Bacillati</taxon>
        <taxon>Actinomycetota</taxon>
        <taxon>Actinomycetes</taxon>
        <taxon>Kineosporiales</taxon>
        <taxon>Kineosporiaceae</taxon>
        <taxon>Kineosporia</taxon>
    </lineage>
</organism>
<evidence type="ECO:0000256" key="3">
    <source>
        <dbReference type="ARBA" id="ARBA00022827"/>
    </source>
</evidence>
<dbReference type="Gene3D" id="3.40.30.120">
    <property type="match status" value="1"/>
</dbReference>
<dbReference type="InterPro" id="IPR002938">
    <property type="entry name" value="FAD-bd"/>
</dbReference>
<dbReference type="EMBL" id="BAAAZO010000014">
    <property type="protein sequence ID" value="GAA3640466.1"/>
    <property type="molecule type" value="Genomic_DNA"/>
</dbReference>
<dbReference type="SUPFAM" id="SSF51905">
    <property type="entry name" value="FAD/NAD(P)-binding domain"/>
    <property type="match status" value="1"/>
</dbReference>
<name>A0ABP7ATW3_9ACTN</name>
<evidence type="ECO:0000259" key="4">
    <source>
        <dbReference type="Pfam" id="PF01494"/>
    </source>
</evidence>
<evidence type="ECO:0000313" key="5">
    <source>
        <dbReference type="EMBL" id="GAA3640466.1"/>
    </source>
</evidence>
<protein>
    <submittedName>
        <fullName evidence="5">FAD-dependent oxidoreductase</fullName>
    </submittedName>
</protein>
<dbReference type="InterPro" id="IPR036188">
    <property type="entry name" value="FAD/NAD-bd_sf"/>
</dbReference>